<protein>
    <submittedName>
        <fullName evidence="1">Uncharacterized protein</fullName>
    </submittedName>
</protein>
<organism evidence="1 2">
    <name type="scientific">Fictibacillus phosphorivorans</name>
    <dbReference type="NCBI Taxonomy" id="1221500"/>
    <lineage>
        <taxon>Bacteria</taxon>
        <taxon>Bacillati</taxon>
        <taxon>Bacillota</taxon>
        <taxon>Bacilli</taxon>
        <taxon>Bacillales</taxon>
        <taxon>Fictibacillaceae</taxon>
        <taxon>Fictibacillus</taxon>
    </lineage>
</organism>
<dbReference type="EMBL" id="LRFC01000013">
    <property type="protein sequence ID" value="KZE67028.1"/>
    <property type="molecule type" value="Genomic_DNA"/>
</dbReference>
<reference evidence="2" key="1">
    <citation type="submission" date="2016-01" db="EMBL/GenBank/DDBJ databases">
        <title>Draft genome of Chromobacterium sp. F49.</title>
        <authorList>
            <person name="Hong K.W."/>
        </authorList>
    </citation>
    <scope>NUCLEOTIDE SEQUENCE [LARGE SCALE GENOMIC DNA]</scope>
    <source>
        <strain evidence="2">P7IIIA</strain>
    </source>
</reference>
<dbReference type="Proteomes" id="UP000076567">
    <property type="component" value="Unassembled WGS sequence"/>
</dbReference>
<evidence type="ECO:0000313" key="2">
    <source>
        <dbReference type="Proteomes" id="UP000076567"/>
    </source>
</evidence>
<sequence length="161" mass="18778">MLKAKCIDDGGALNLEIGDEYFVTPSDDGYYLYCYRFPNSKNAYFGVYPSRLFKLLEAAPVIEKGKWYTGELVNSENYKLEYKQYFLRLNQKTHVYFYSGIDKSGFQGCFPLEWFKDIREEAESDMTGQEVQENVHETEESEPITPVIVQETGQFEQMSLF</sequence>
<comment type="caution">
    <text evidence="1">The sequence shown here is derived from an EMBL/GenBank/DDBJ whole genome shotgun (WGS) entry which is preliminary data.</text>
</comment>
<name>A0A163RKL5_9BACL</name>
<proteinExistence type="predicted"/>
<evidence type="ECO:0000313" key="1">
    <source>
        <dbReference type="EMBL" id="KZE67028.1"/>
    </source>
</evidence>
<dbReference type="AlphaFoldDB" id="A0A163RKL5"/>
<dbReference type="OrthoDB" id="2936312at2"/>
<dbReference type="RefSeq" id="WP_066240120.1">
    <property type="nucleotide sequence ID" value="NZ_LRFC01000013.1"/>
</dbReference>
<keyword evidence="2" id="KW-1185">Reference proteome</keyword>
<accession>A0A163RKL5</accession>
<gene>
    <name evidence="1" type="ORF">AWM68_19750</name>
</gene>